<dbReference type="GO" id="GO:0016020">
    <property type="term" value="C:membrane"/>
    <property type="evidence" value="ECO:0007669"/>
    <property type="project" value="UniProtKB-SubCell"/>
</dbReference>
<keyword evidence="10" id="KW-1185">Reference proteome</keyword>
<dbReference type="Proteomes" id="UP001359559">
    <property type="component" value="Unassembled WGS sequence"/>
</dbReference>
<comment type="subcellular location">
    <subcellularLocation>
        <location evidence="1">Membrane</location>
        <topology evidence="1">Single-pass membrane protein</topology>
    </subcellularLocation>
</comment>
<dbReference type="Gene3D" id="3.80.10.10">
    <property type="entry name" value="Ribonuclease Inhibitor"/>
    <property type="match status" value="2"/>
</dbReference>
<dbReference type="InterPro" id="IPR001611">
    <property type="entry name" value="Leu-rich_rpt"/>
</dbReference>
<evidence type="ECO:0000256" key="8">
    <source>
        <dbReference type="ARBA" id="ARBA00023180"/>
    </source>
</evidence>
<accession>A0AAN9FBV4</accession>
<reference evidence="9 10" key="1">
    <citation type="submission" date="2024-01" db="EMBL/GenBank/DDBJ databases">
        <title>The genomes of 5 underutilized Papilionoideae crops provide insights into root nodulation and disease resistance.</title>
        <authorList>
            <person name="Yuan L."/>
        </authorList>
    </citation>
    <scope>NUCLEOTIDE SEQUENCE [LARGE SCALE GENOMIC DNA]</scope>
    <source>
        <strain evidence="9">LY-2023</strain>
        <tissue evidence="9">Leaf</tissue>
    </source>
</reference>
<dbReference type="FunFam" id="3.80.10.10:FF:000111">
    <property type="entry name" value="LRR receptor-like serine/threonine-protein kinase ERECTA"/>
    <property type="match status" value="1"/>
</dbReference>
<evidence type="ECO:0000256" key="3">
    <source>
        <dbReference type="ARBA" id="ARBA00022614"/>
    </source>
</evidence>
<protein>
    <submittedName>
        <fullName evidence="9">Uncharacterized protein</fullName>
    </submittedName>
</protein>
<keyword evidence="6" id="KW-1133">Transmembrane helix</keyword>
<evidence type="ECO:0000313" key="9">
    <source>
        <dbReference type="EMBL" id="KAK7270928.1"/>
    </source>
</evidence>
<comment type="similarity">
    <text evidence="2">Belongs to the RLP family.</text>
</comment>
<keyword evidence="3" id="KW-0433">Leucine-rich repeat</keyword>
<keyword evidence="5" id="KW-0677">Repeat</keyword>
<dbReference type="PANTHER" id="PTHR48065:SF18">
    <property type="entry name" value="LRR RECEPTOR-LIKE KINASE FAMILY PROTEIN"/>
    <property type="match status" value="1"/>
</dbReference>
<sequence length="444" mass="49616">MHFSTSYKASMIPLACSLHGGSMRTVEIAANGKEIFHSYDIWILAEIILDISENLLSGQIPSWIGESLQQLKILSLRVNYFFGSVPINKCYLRQIHLLDLSRNNLSEGIPRCLTNFTAMMESSIIAHNIIRSRKVSSRGITFDIYNSNVLLMRKGLEHVFLNPEFLLKSIDLSGNNLTGEIPKEVGYLLGLVSLNLSRNNLRGNIPPEIGNLSSLEFLDLSKNHLSGKIPSTLSMIDHLSVLDLSDNFLSGRIPLGRQLQTFDAASFEGNLDLCGNPLNITCPEDQTPVKPLGPTVHGEDDSSFFQKGLYMSLGYFLGLSRNIDLSRNNLTGEIPKPKEIGYFLGLVSLNLSRISLSGEIHSEIGNLNSLEFVDLSRNHLSGKISPTLPNIDCLAALFVIRLNIKNAYTSCLPQPLYYNHYDKSEQYTQLKQHFRIEIPDLYMP</sequence>
<dbReference type="PRINTS" id="PR00019">
    <property type="entry name" value="LEURICHRPT"/>
</dbReference>
<dbReference type="EMBL" id="JAYKXN010000007">
    <property type="protein sequence ID" value="KAK7270928.1"/>
    <property type="molecule type" value="Genomic_DNA"/>
</dbReference>
<evidence type="ECO:0000256" key="6">
    <source>
        <dbReference type="ARBA" id="ARBA00022989"/>
    </source>
</evidence>
<dbReference type="PANTHER" id="PTHR48065">
    <property type="entry name" value="OS10G0469600 PROTEIN"/>
    <property type="match status" value="1"/>
</dbReference>
<dbReference type="Pfam" id="PF13855">
    <property type="entry name" value="LRR_8"/>
    <property type="match status" value="1"/>
</dbReference>
<evidence type="ECO:0000256" key="1">
    <source>
        <dbReference type="ARBA" id="ARBA00004167"/>
    </source>
</evidence>
<proteinExistence type="inferred from homology"/>
<evidence type="ECO:0000256" key="5">
    <source>
        <dbReference type="ARBA" id="ARBA00022737"/>
    </source>
</evidence>
<evidence type="ECO:0000256" key="7">
    <source>
        <dbReference type="ARBA" id="ARBA00023136"/>
    </source>
</evidence>
<keyword evidence="7" id="KW-0472">Membrane</keyword>
<organism evidence="9 10">
    <name type="scientific">Clitoria ternatea</name>
    <name type="common">Butterfly pea</name>
    <dbReference type="NCBI Taxonomy" id="43366"/>
    <lineage>
        <taxon>Eukaryota</taxon>
        <taxon>Viridiplantae</taxon>
        <taxon>Streptophyta</taxon>
        <taxon>Embryophyta</taxon>
        <taxon>Tracheophyta</taxon>
        <taxon>Spermatophyta</taxon>
        <taxon>Magnoliopsida</taxon>
        <taxon>eudicotyledons</taxon>
        <taxon>Gunneridae</taxon>
        <taxon>Pentapetalae</taxon>
        <taxon>rosids</taxon>
        <taxon>fabids</taxon>
        <taxon>Fabales</taxon>
        <taxon>Fabaceae</taxon>
        <taxon>Papilionoideae</taxon>
        <taxon>50 kb inversion clade</taxon>
        <taxon>NPAAA clade</taxon>
        <taxon>indigoferoid/millettioid clade</taxon>
        <taxon>Phaseoleae</taxon>
        <taxon>Clitoria</taxon>
    </lineage>
</organism>
<dbReference type="SUPFAM" id="SSF52058">
    <property type="entry name" value="L domain-like"/>
    <property type="match status" value="2"/>
</dbReference>
<evidence type="ECO:0000256" key="4">
    <source>
        <dbReference type="ARBA" id="ARBA00022692"/>
    </source>
</evidence>
<evidence type="ECO:0000313" key="10">
    <source>
        <dbReference type="Proteomes" id="UP001359559"/>
    </source>
</evidence>
<dbReference type="AlphaFoldDB" id="A0AAN9FBV4"/>
<keyword evidence="8" id="KW-0325">Glycoprotein</keyword>
<evidence type="ECO:0000256" key="2">
    <source>
        <dbReference type="ARBA" id="ARBA00009592"/>
    </source>
</evidence>
<name>A0AAN9FBV4_CLITE</name>
<comment type="caution">
    <text evidence="9">The sequence shown here is derived from an EMBL/GenBank/DDBJ whole genome shotgun (WGS) entry which is preliminary data.</text>
</comment>
<gene>
    <name evidence="9" type="ORF">RJT34_26456</name>
</gene>
<keyword evidence="4" id="KW-0812">Transmembrane</keyword>
<dbReference type="InterPro" id="IPR032675">
    <property type="entry name" value="LRR_dom_sf"/>
</dbReference>
<dbReference type="Pfam" id="PF00560">
    <property type="entry name" value="LRR_1"/>
    <property type="match status" value="3"/>
</dbReference>